<dbReference type="EMBL" id="MFKF01000218">
    <property type="protein sequence ID" value="OGG49939.1"/>
    <property type="molecule type" value="Genomic_DNA"/>
</dbReference>
<dbReference type="PANTHER" id="PTHR11956:SF5">
    <property type="entry name" value="ARGININE--TRNA LIGASE, CYTOPLASMIC"/>
    <property type="match status" value="1"/>
</dbReference>
<evidence type="ECO:0000259" key="13">
    <source>
        <dbReference type="SMART" id="SM00836"/>
    </source>
</evidence>
<dbReference type="HAMAP" id="MF_00123">
    <property type="entry name" value="Arg_tRNA_synth"/>
    <property type="match status" value="1"/>
</dbReference>
<dbReference type="Pfam" id="PF05746">
    <property type="entry name" value="DALR_1"/>
    <property type="match status" value="1"/>
</dbReference>
<dbReference type="PRINTS" id="PR01038">
    <property type="entry name" value="TRNASYNTHARG"/>
</dbReference>
<dbReference type="NCBIfam" id="TIGR00456">
    <property type="entry name" value="argS"/>
    <property type="match status" value="1"/>
</dbReference>
<evidence type="ECO:0000313" key="16">
    <source>
        <dbReference type="Proteomes" id="UP000178606"/>
    </source>
</evidence>
<dbReference type="SUPFAM" id="SSF52374">
    <property type="entry name" value="Nucleotidylyl transferase"/>
    <property type="match status" value="1"/>
</dbReference>
<comment type="subcellular location">
    <subcellularLocation>
        <location evidence="1 11">Cytoplasm</location>
    </subcellularLocation>
</comment>
<dbReference type="InterPro" id="IPR014729">
    <property type="entry name" value="Rossmann-like_a/b/a_fold"/>
</dbReference>
<dbReference type="PANTHER" id="PTHR11956">
    <property type="entry name" value="ARGINYL-TRNA SYNTHETASE"/>
    <property type="match status" value="1"/>
</dbReference>
<dbReference type="FunFam" id="3.40.50.620:FF:000116">
    <property type="entry name" value="Arginine--tRNA ligase"/>
    <property type="match status" value="1"/>
</dbReference>
<dbReference type="InterPro" id="IPR001412">
    <property type="entry name" value="aa-tRNA-synth_I_CS"/>
</dbReference>
<keyword evidence="6 11" id="KW-0547">Nucleotide-binding</keyword>
<dbReference type="CDD" id="cd00671">
    <property type="entry name" value="ArgRS_core"/>
    <property type="match status" value="1"/>
</dbReference>
<evidence type="ECO:0000256" key="8">
    <source>
        <dbReference type="ARBA" id="ARBA00022917"/>
    </source>
</evidence>
<dbReference type="AlphaFoldDB" id="A0A1F6CL26"/>
<comment type="caution">
    <text evidence="15">The sequence shown here is derived from an EMBL/GenBank/DDBJ whole genome shotgun (WGS) entry which is preliminary data.</text>
</comment>
<dbReference type="GO" id="GO:0005737">
    <property type="term" value="C:cytoplasm"/>
    <property type="evidence" value="ECO:0007669"/>
    <property type="project" value="UniProtKB-SubCell"/>
</dbReference>
<evidence type="ECO:0000256" key="1">
    <source>
        <dbReference type="ARBA" id="ARBA00004496"/>
    </source>
</evidence>
<evidence type="ECO:0000256" key="4">
    <source>
        <dbReference type="ARBA" id="ARBA00022490"/>
    </source>
</evidence>
<comment type="subunit">
    <text evidence="3 11">Monomer.</text>
</comment>
<keyword evidence="5 11" id="KW-0436">Ligase</keyword>
<evidence type="ECO:0000313" key="15">
    <source>
        <dbReference type="EMBL" id="OGG49939.1"/>
    </source>
</evidence>
<evidence type="ECO:0000256" key="10">
    <source>
        <dbReference type="ARBA" id="ARBA00049339"/>
    </source>
</evidence>
<dbReference type="InterPro" id="IPR036695">
    <property type="entry name" value="Arg-tRNA-synth_N_sf"/>
</dbReference>
<evidence type="ECO:0000256" key="6">
    <source>
        <dbReference type="ARBA" id="ARBA00022741"/>
    </source>
</evidence>
<accession>A0A1F6CL26</accession>
<dbReference type="FunFam" id="1.10.730.10:FF:000006">
    <property type="entry name" value="Arginyl-tRNA synthetase 2, mitochondrial"/>
    <property type="match status" value="1"/>
</dbReference>
<dbReference type="SUPFAM" id="SSF47323">
    <property type="entry name" value="Anticodon-binding domain of a subclass of class I aminoacyl-tRNA synthetases"/>
    <property type="match status" value="1"/>
</dbReference>
<keyword evidence="7 11" id="KW-0067">ATP-binding</keyword>
<feature type="domain" description="Arginyl tRNA synthetase N-terminal" evidence="14">
    <location>
        <begin position="7"/>
        <end position="85"/>
    </location>
</feature>
<keyword evidence="4 11" id="KW-0963">Cytoplasm</keyword>
<name>A0A1F6CL26_HANXR</name>
<feature type="domain" description="DALR anticodon binding" evidence="13">
    <location>
        <begin position="451"/>
        <end position="567"/>
    </location>
</feature>
<reference evidence="15 16" key="1">
    <citation type="journal article" date="2016" name="Nat. Commun.">
        <title>Thousands of microbial genomes shed light on interconnected biogeochemical processes in an aquifer system.</title>
        <authorList>
            <person name="Anantharaman K."/>
            <person name="Brown C.T."/>
            <person name="Hug L.A."/>
            <person name="Sharon I."/>
            <person name="Castelle C.J."/>
            <person name="Probst A.J."/>
            <person name="Thomas B.C."/>
            <person name="Singh A."/>
            <person name="Wilkins M.J."/>
            <person name="Karaoz U."/>
            <person name="Brodie E.L."/>
            <person name="Williams K.H."/>
            <person name="Hubbard S.S."/>
            <person name="Banfield J.F."/>
        </authorList>
    </citation>
    <scope>NUCLEOTIDE SEQUENCE [LARGE SCALE GENOMIC DNA]</scope>
    <source>
        <strain evidence="16">RIFCSPLOWO2_12_FULL_64_10</strain>
    </source>
</reference>
<dbReference type="EC" id="6.1.1.19" evidence="11"/>
<evidence type="ECO:0000256" key="3">
    <source>
        <dbReference type="ARBA" id="ARBA00011245"/>
    </source>
</evidence>
<protein>
    <recommendedName>
        <fullName evidence="11">Arginine--tRNA ligase</fullName>
        <ecNumber evidence="11">6.1.1.19</ecNumber>
    </recommendedName>
    <alternativeName>
        <fullName evidence="11">Arginyl-tRNA synthetase</fullName>
        <shortName evidence="11">ArgRS</shortName>
    </alternativeName>
</protein>
<dbReference type="GO" id="GO:0006420">
    <property type="term" value="P:arginyl-tRNA aminoacylation"/>
    <property type="evidence" value="ECO:0007669"/>
    <property type="project" value="UniProtKB-UniRule"/>
</dbReference>
<evidence type="ECO:0000256" key="9">
    <source>
        <dbReference type="ARBA" id="ARBA00023146"/>
    </source>
</evidence>
<dbReference type="InterPro" id="IPR035684">
    <property type="entry name" value="ArgRS_core"/>
</dbReference>
<feature type="short sequence motif" description="'HIGH' region" evidence="11">
    <location>
        <begin position="123"/>
        <end position="133"/>
    </location>
</feature>
<sequence length="567" mass="63541">MSNPFIHHISEQISAASGLPVAEVAEKVEVPPDPKLGDYAFPCFPLAKLLKKAPPLIAKELAEKVQAGDLLSEVRPVGPYLNFFVDRRALVRHVLGEVLSQGVSYGNSDEGRGRTVVIDYSSPNIAKEFHVGHLITTILGNALLRLHEARGYRVVGINHLGDWGTPIGMVIAAFKRWGDRLKVEASPIDELLKLYVRFREEEEKDPALRDEARAWVKRLEEDDPEALSLWRWFREESIREYRRIYDLLGVRFDEYSGESFYTKQVDDVVNRLAEAGLAVQSEGALVVKLDAYDMPPCILKRSDGASIYASRDICAALSRYEKYRFDRMLYVTDARQSLHFRQFFKVLELMGNLWASNLAHVAYGLLSFKGEAMATRSGNIVLLKDVLGRAIDLTRKIIAEKNPDLPDREAVAQEVGIGAVIFAMLSGRRVKDSVFDWDDILNFNGETGPYAQYTHARYCSVLRKYGDAVPPPDADLGLLVSDEEVAVVKRLEQFPRQVRTAVETCEPSVIATGLLDLCAAANQFYNVHRVISEDEALTKARIALVYGIQVVLEKGLKLLGMKTPESM</sequence>
<dbReference type="GO" id="GO:0005524">
    <property type="term" value="F:ATP binding"/>
    <property type="evidence" value="ECO:0007669"/>
    <property type="project" value="UniProtKB-UniRule"/>
</dbReference>
<evidence type="ECO:0000259" key="14">
    <source>
        <dbReference type="SMART" id="SM01016"/>
    </source>
</evidence>
<evidence type="ECO:0000256" key="5">
    <source>
        <dbReference type="ARBA" id="ARBA00022598"/>
    </source>
</evidence>
<proteinExistence type="inferred from homology"/>
<dbReference type="Gene3D" id="3.30.1360.70">
    <property type="entry name" value="Arginyl tRNA synthetase N-terminal domain"/>
    <property type="match status" value="1"/>
</dbReference>
<dbReference type="Proteomes" id="UP000178606">
    <property type="component" value="Unassembled WGS sequence"/>
</dbReference>
<keyword evidence="9 11" id="KW-0030">Aminoacyl-tRNA synthetase</keyword>
<dbReference type="Gene3D" id="1.10.730.10">
    <property type="entry name" value="Isoleucyl-tRNA Synthetase, Domain 1"/>
    <property type="match status" value="1"/>
</dbReference>
<dbReference type="SMART" id="SM00836">
    <property type="entry name" value="DALR_1"/>
    <property type="match status" value="1"/>
</dbReference>
<dbReference type="Pfam" id="PF03485">
    <property type="entry name" value="Arg_tRNA_synt_N"/>
    <property type="match status" value="1"/>
</dbReference>
<evidence type="ECO:0000256" key="12">
    <source>
        <dbReference type="RuleBase" id="RU363038"/>
    </source>
</evidence>
<organism evidence="15 16">
    <name type="scientific">Handelsmanbacteria sp. (strain RIFCSPLOWO2_12_FULL_64_10)</name>
    <dbReference type="NCBI Taxonomy" id="1817868"/>
    <lineage>
        <taxon>Bacteria</taxon>
        <taxon>Candidatus Handelsmaniibacteriota</taxon>
    </lineage>
</organism>
<dbReference type="InterPro" id="IPR001278">
    <property type="entry name" value="Arg-tRNA-ligase"/>
</dbReference>
<dbReference type="Gene3D" id="3.40.50.620">
    <property type="entry name" value="HUPs"/>
    <property type="match status" value="1"/>
</dbReference>
<evidence type="ECO:0000256" key="7">
    <source>
        <dbReference type="ARBA" id="ARBA00022840"/>
    </source>
</evidence>
<gene>
    <name evidence="11" type="primary">argS</name>
    <name evidence="15" type="ORF">A3F84_08925</name>
</gene>
<keyword evidence="8 11" id="KW-0648">Protein biosynthesis</keyword>
<dbReference type="InterPro" id="IPR008909">
    <property type="entry name" value="DALR_anticod-bd"/>
</dbReference>
<dbReference type="SMART" id="SM01016">
    <property type="entry name" value="Arg_tRNA_synt_N"/>
    <property type="match status" value="1"/>
</dbReference>
<dbReference type="InterPro" id="IPR005148">
    <property type="entry name" value="Arg-tRNA-synth_N"/>
</dbReference>
<comment type="catalytic activity">
    <reaction evidence="10 11">
        <text>tRNA(Arg) + L-arginine + ATP = L-arginyl-tRNA(Arg) + AMP + diphosphate</text>
        <dbReference type="Rhea" id="RHEA:20301"/>
        <dbReference type="Rhea" id="RHEA-COMP:9658"/>
        <dbReference type="Rhea" id="RHEA-COMP:9673"/>
        <dbReference type="ChEBI" id="CHEBI:30616"/>
        <dbReference type="ChEBI" id="CHEBI:32682"/>
        <dbReference type="ChEBI" id="CHEBI:33019"/>
        <dbReference type="ChEBI" id="CHEBI:78442"/>
        <dbReference type="ChEBI" id="CHEBI:78513"/>
        <dbReference type="ChEBI" id="CHEBI:456215"/>
        <dbReference type="EC" id="6.1.1.19"/>
    </reaction>
</comment>
<dbReference type="CDD" id="cd07956">
    <property type="entry name" value="Anticodon_Ia_Arg"/>
    <property type="match status" value="1"/>
</dbReference>
<dbReference type="PROSITE" id="PS00178">
    <property type="entry name" value="AA_TRNA_LIGASE_I"/>
    <property type="match status" value="1"/>
</dbReference>
<dbReference type="SUPFAM" id="SSF55190">
    <property type="entry name" value="Arginyl-tRNA synthetase (ArgRS), N-terminal 'additional' domain"/>
    <property type="match status" value="1"/>
</dbReference>
<dbReference type="GO" id="GO:0004814">
    <property type="term" value="F:arginine-tRNA ligase activity"/>
    <property type="evidence" value="ECO:0007669"/>
    <property type="project" value="UniProtKB-UniRule"/>
</dbReference>
<evidence type="ECO:0000256" key="2">
    <source>
        <dbReference type="ARBA" id="ARBA00005594"/>
    </source>
</evidence>
<evidence type="ECO:0000256" key="11">
    <source>
        <dbReference type="HAMAP-Rule" id="MF_00123"/>
    </source>
</evidence>
<comment type="similarity">
    <text evidence="2 11 12">Belongs to the class-I aminoacyl-tRNA synthetase family.</text>
</comment>
<dbReference type="Pfam" id="PF00750">
    <property type="entry name" value="tRNA-synt_1d"/>
    <property type="match status" value="1"/>
</dbReference>
<dbReference type="InterPro" id="IPR009080">
    <property type="entry name" value="tRNAsynth_Ia_anticodon-bd"/>
</dbReference>